<organism evidence="2 3">
    <name type="scientific">Nitratidesulfovibrio vulgaris (strain DP4)</name>
    <name type="common">Desulfovibrio vulgaris</name>
    <dbReference type="NCBI Taxonomy" id="391774"/>
    <lineage>
        <taxon>Bacteria</taxon>
        <taxon>Pseudomonadati</taxon>
        <taxon>Thermodesulfobacteriota</taxon>
        <taxon>Desulfovibrionia</taxon>
        <taxon>Desulfovibrionales</taxon>
        <taxon>Desulfovibrionaceae</taxon>
        <taxon>Nitratidesulfovibrio</taxon>
    </lineage>
</organism>
<proteinExistence type="inferred from homology"/>
<evidence type="ECO:0000313" key="2">
    <source>
        <dbReference type="EMBL" id="ABM28553.1"/>
    </source>
</evidence>
<dbReference type="InterPro" id="IPR015867">
    <property type="entry name" value="N-reg_PII/ATP_PRibTrfase_C"/>
</dbReference>
<dbReference type="HOGENOM" id="CLU_146749_0_1_7"/>
<dbReference type="PANTHER" id="PTHR35983:SF1">
    <property type="entry name" value="UPF0166 PROTEIN TM_0021"/>
    <property type="match status" value="1"/>
</dbReference>
<dbReference type="InterPro" id="IPR003793">
    <property type="entry name" value="UPF0166"/>
</dbReference>
<dbReference type="PANTHER" id="PTHR35983">
    <property type="entry name" value="UPF0166 PROTEIN TM_0021"/>
    <property type="match status" value="1"/>
</dbReference>
<protein>
    <submittedName>
        <fullName evidence="2">Uncharacterized protein</fullName>
    </submittedName>
</protein>
<gene>
    <name evidence="2" type="ordered locus">Dvul_1536</name>
</gene>
<evidence type="ECO:0000256" key="1">
    <source>
        <dbReference type="ARBA" id="ARBA00010554"/>
    </source>
</evidence>
<reference evidence="3" key="1">
    <citation type="journal article" date="2009" name="Environ. Microbiol.">
        <title>Contribution of mobile genetic elements to Desulfovibrio vulgaris genome plasticity.</title>
        <authorList>
            <person name="Walker C.B."/>
            <person name="Stolyar S."/>
            <person name="Chivian D."/>
            <person name="Pinel N."/>
            <person name="Gabster J.A."/>
            <person name="Dehal P.S."/>
            <person name="He Z."/>
            <person name="Yang Z.K."/>
            <person name="Yen H.C."/>
            <person name="Zhou J."/>
            <person name="Wall J.D."/>
            <person name="Hazen T.C."/>
            <person name="Arkin A.P."/>
            <person name="Stahl D.A."/>
        </authorList>
    </citation>
    <scope>NUCLEOTIDE SEQUENCE [LARGE SCALE GENOMIC DNA]</scope>
    <source>
        <strain evidence="3">DP4</strain>
    </source>
</reference>
<dbReference type="SMR" id="A0A0H3A8H5"/>
<dbReference type="EMBL" id="CP000527">
    <property type="protein sequence ID" value="ABM28553.1"/>
    <property type="molecule type" value="Genomic_DNA"/>
</dbReference>
<evidence type="ECO:0000313" key="3">
    <source>
        <dbReference type="Proteomes" id="UP000009173"/>
    </source>
</evidence>
<dbReference type="InterPro" id="IPR011322">
    <property type="entry name" value="N-reg_PII-like_a/b"/>
</dbReference>
<sequence>MPAPSGTATRLRIYFAEDDMHEGRALHTVIIEKAMQAKLAGATMQRALAGFGANSTLHTARVLHLAESLPLVIEIIDSAERIEAFMPEVEAILEEGLVTLEPVEVRLYRHRPKA</sequence>
<accession>A0A0H3A8H5</accession>
<dbReference type="KEGG" id="dvl:Dvul_1536"/>
<dbReference type="SUPFAM" id="SSF54913">
    <property type="entry name" value="GlnB-like"/>
    <property type="match status" value="1"/>
</dbReference>
<dbReference type="AlphaFoldDB" id="A0A0H3A8H5"/>
<dbReference type="Pfam" id="PF02641">
    <property type="entry name" value="DUF190"/>
    <property type="match status" value="1"/>
</dbReference>
<name>A0A0H3A8H5_NITV4</name>
<comment type="similarity">
    <text evidence="1">Belongs to the UPF0166 family.</text>
</comment>
<dbReference type="RefSeq" id="WP_010938889.1">
    <property type="nucleotide sequence ID" value="NC_008751.1"/>
</dbReference>
<dbReference type="Proteomes" id="UP000009173">
    <property type="component" value="Chromosome"/>
</dbReference>
<dbReference type="Gene3D" id="3.30.70.120">
    <property type="match status" value="1"/>
</dbReference>